<dbReference type="Gene3D" id="1.10.10.10">
    <property type="entry name" value="Winged helix-like DNA-binding domain superfamily/Winged helix DNA-binding domain"/>
    <property type="match status" value="1"/>
</dbReference>
<organism evidence="7 8">
    <name type="scientific">Neolewinella antarctica</name>
    <dbReference type="NCBI Taxonomy" id="442734"/>
    <lineage>
        <taxon>Bacteria</taxon>
        <taxon>Pseudomonadati</taxon>
        <taxon>Bacteroidota</taxon>
        <taxon>Saprospiria</taxon>
        <taxon>Saprospirales</taxon>
        <taxon>Lewinellaceae</taxon>
        <taxon>Neolewinella</taxon>
    </lineage>
</organism>
<name>A0ABX0XG96_9BACT</name>
<dbReference type="Pfam" id="PF04542">
    <property type="entry name" value="Sigma70_r2"/>
    <property type="match status" value="1"/>
</dbReference>
<feature type="domain" description="RNA polymerase sigma-70 region 2" evidence="5">
    <location>
        <begin position="5"/>
        <end position="73"/>
    </location>
</feature>
<dbReference type="CDD" id="cd06171">
    <property type="entry name" value="Sigma70_r4"/>
    <property type="match status" value="1"/>
</dbReference>
<proteinExistence type="inferred from homology"/>
<dbReference type="InterPro" id="IPR013249">
    <property type="entry name" value="RNA_pol_sigma70_r4_t2"/>
</dbReference>
<dbReference type="SUPFAM" id="SSF88659">
    <property type="entry name" value="Sigma3 and sigma4 domains of RNA polymerase sigma factors"/>
    <property type="match status" value="1"/>
</dbReference>
<comment type="caution">
    <text evidence="7">The sequence shown here is derived from an EMBL/GenBank/DDBJ whole genome shotgun (WGS) entry which is preliminary data.</text>
</comment>
<evidence type="ECO:0000256" key="2">
    <source>
        <dbReference type="ARBA" id="ARBA00023015"/>
    </source>
</evidence>
<dbReference type="PANTHER" id="PTHR43133">
    <property type="entry name" value="RNA POLYMERASE ECF-TYPE SIGMA FACTO"/>
    <property type="match status" value="1"/>
</dbReference>
<evidence type="ECO:0000313" key="7">
    <source>
        <dbReference type="EMBL" id="NJC28175.1"/>
    </source>
</evidence>
<comment type="similarity">
    <text evidence="1">Belongs to the sigma-70 factor family. ECF subfamily.</text>
</comment>
<dbReference type="InterPro" id="IPR013325">
    <property type="entry name" value="RNA_pol_sigma_r2"/>
</dbReference>
<evidence type="ECO:0000259" key="5">
    <source>
        <dbReference type="Pfam" id="PF04542"/>
    </source>
</evidence>
<dbReference type="InterPro" id="IPR039425">
    <property type="entry name" value="RNA_pol_sigma-70-like"/>
</dbReference>
<dbReference type="PANTHER" id="PTHR43133:SF46">
    <property type="entry name" value="RNA POLYMERASE SIGMA-70 FACTOR ECF SUBFAMILY"/>
    <property type="match status" value="1"/>
</dbReference>
<feature type="domain" description="RNA polymerase sigma factor 70 region 4 type 2" evidence="6">
    <location>
        <begin position="99"/>
        <end position="150"/>
    </location>
</feature>
<dbReference type="Gene3D" id="1.10.1740.10">
    <property type="match status" value="1"/>
</dbReference>
<dbReference type="InterPro" id="IPR014284">
    <property type="entry name" value="RNA_pol_sigma-70_dom"/>
</dbReference>
<dbReference type="InterPro" id="IPR036388">
    <property type="entry name" value="WH-like_DNA-bd_sf"/>
</dbReference>
<dbReference type="Pfam" id="PF08281">
    <property type="entry name" value="Sigma70_r4_2"/>
    <property type="match status" value="1"/>
</dbReference>
<evidence type="ECO:0000256" key="1">
    <source>
        <dbReference type="ARBA" id="ARBA00010641"/>
    </source>
</evidence>
<evidence type="ECO:0000256" key="3">
    <source>
        <dbReference type="ARBA" id="ARBA00023082"/>
    </source>
</evidence>
<gene>
    <name evidence="7" type="ORF">GGR27_003696</name>
</gene>
<dbReference type="SUPFAM" id="SSF88946">
    <property type="entry name" value="Sigma2 domain of RNA polymerase sigma factors"/>
    <property type="match status" value="1"/>
</dbReference>
<keyword evidence="8" id="KW-1185">Reference proteome</keyword>
<evidence type="ECO:0000256" key="4">
    <source>
        <dbReference type="ARBA" id="ARBA00023163"/>
    </source>
</evidence>
<dbReference type="InterPro" id="IPR007627">
    <property type="entry name" value="RNA_pol_sigma70_r2"/>
</dbReference>
<dbReference type="Proteomes" id="UP000770785">
    <property type="component" value="Unassembled WGS sequence"/>
</dbReference>
<evidence type="ECO:0000259" key="6">
    <source>
        <dbReference type="Pfam" id="PF08281"/>
    </source>
</evidence>
<dbReference type="RefSeq" id="WP_168039940.1">
    <property type="nucleotide sequence ID" value="NZ_JAATJH010000009.1"/>
</dbReference>
<reference evidence="7 8" key="1">
    <citation type="submission" date="2020-03" db="EMBL/GenBank/DDBJ databases">
        <title>Genomic Encyclopedia of Type Strains, Phase IV (KMG-IV): sequencing the most valuable type-strain genomes for metagenomic binning, comparative biology and taxonomic classification.</title>
        <authorList>
            <person name="Goeker M."/>
        </authorList>
    </citation>
    <scope>NUCLEOTIDE SEQUENCE [LARGE SCALE GENOMIC DNA]</scope>
    <source>
        <strain evidence="7 8">DSM 105096</strain>
    </source>
</reference>
<dbReference type="InterPro" id="IPR013324">
    <property type="entry name" value="RNA_pol_sigma_r3/r4-like"/>
</dbReference>
<keyword evidence="3" id="KW-0731">Sigma factor</keyword>
<keyword evidence="2" id="KW-0805">Transcription regulation</keyword>
<evidence type="ECO:0000313" key="8">
    <source>
        <dbReference type="Proteomes" id="UP000770785"/>
    </source>
</evidence>
<keyword evidence="4" id="KW-0804">Transcription</keyword>
<accession>A0ABX0XG96</accession>
<dbReference type="EMBL" id="JAATJH010000009">
    <property type="protein sequence ID" value="NJC28175.1"/>
    <property type="molecule type" value="Genomic_DNA"/>
</dbReference>
<protein>
    <submittedName>
        <fullName evidence="7">RNA polymerase sigma-70 factor (ECF subfamily)</fullName>
    </submittedName>
</protein>
<dbReference type="NCBIfam" id="TIGR02937">
    <property type="entry name" value="sigma70-ECF"/>
    <property type="match status" value="1"/>
</dbReference>
<sequence length="165" mass="19403">MNEEFYKSWLPYVLTIVRRYGVHESDQKDLVQDIFLQLFRKYQQYDAEMGKLRPWLRTVAVSQVINHLRDRHRFRTEDLTELIERGPYVLAELQHLDAQYLTDMIAGLPLGFRTVFNLHVVEGYSHREIADRLGISSAGSRSQLSRAKSLLRHQLSKLVILNHVL</sequence>